<feature type="transmembrane region" description="Helical" evidence="1">
    <location>
        <begin position="88"/>
        <end position="107"/>
    </location>
</feature>
<feature type="transmembrane region" description="Helical" evidence="1">
    <location>
        <begin position="59"/>
        <end position="81"/>
    </location>
</feature>
<gene>
    <name evidence="2" type="ORF">EYC87_05080</name>
</gene>
<organism evidence="2 3">
    <name type="scientific">Candidatus Seongchinamella marina</name>
    <dbReference type="NCBI Taxonomy" id="2518990"/>
    <lineage>
        <taxon>Bacteria</taxon>
        <taxon>Pseudomonadati</taxon>
        <taxon>Pseudomonadota</taxon>
        <taxon>Gammaproteobacteria</taxon>
        <taxon>Cellvibrionales</taxon>
        <taxon>Halieaceae</taxon>
        <taxon>Seongchinamella</taxon>
    </lineage>
</organism>
<accession>A0ABT3SSI7</accession>
<evidence type="ECO:0008006" key="4">
    <source>
        <dbReference type="Google" id="ProtNLM"/>
    </source>
</evidence>
<feature type="transmembrane region" description="Helical" evidence="1">
    <location>
        <begin position="14"/>
        <end position="34"/>
    </location>
</feature>
<keyword evidence="1" id="KW-1133">Transmembrane helix</keyword>
<keyword evidence="1" id="KW-0812">Transmembrane</keyword>
<evidence type="ECO:0000256" key="1">
    <source>
        <dbReference type="SAM" id="Phobius"/>
    </source>
</evidence>
<evidence type="ECO:0000313" key="2">
    <source>
        <dbReference type="EMBL" id="MCX2972958.1"/>
    </source>
</evidence>
<dbReference type="RefSeq" id="WP_279251924.1">
    <property type="nucleotide sequence ID" value="NZ_SHNP01000002.1"/>
</dbReference>
<keyword evidence="3" id="KW-1185">Reference proteome</keyword>
<reference evidence="2" key="1">
    <citation type="submission" date="2019-02" db="EMBL/GenBank/DDBJ databases">
        <authorList>
            <person name="Li S.-H."/>
        </authorList>
    </citation>
    <scope>NUCLEOTIDE SEQUENCE</scope>
    <source>
        <strain evidence="2">IMCC8485</strain>
    </source>
</reference>
<proteinExistence type="predicted"/>
<feature type="transmembrane region" description="Helical" evidence="1">
    <location>
        <begin position="217"/>
        <end position="240"/>
    </location>
</feature>
<evidence type="ECO:0000313" key="3">
    <source>
        <dbReference type="Proteomes" id="UP001143307"/>
    </source>
</evidence>
<protein>
    <recommendedName>
        <fullName evidence="4">DUF4386 domain-containing protein</fullName>
    </recommendedName>
</protein>
<comment type="caution">
    <text evidence="2">The sequence shown here is derived from an EMBL/GenBank/DDBJ whole genome shotgun (WGS) entry which is preliminary data.</text>
</comment>
<feature type="transmembrane region" description="Helical" evidence="1">
    <location>
        <begin position="182"/>
        <end position="205"/>
    </location>
</feature>
<dbReference type="EMBL" id="SHNP01000002">
    <property type="protein sequence ID" value="MCX2972958.1"/>
    <property type="molecule type" value="Genomic_DNA"/>
</dbReference>
<sequence length="244" mass="26178">MSTKITLDYQINRLGFWSAILVIVSGVVSMYLPLDIPAGSTAEHADRVAWLITNRGAFIAGWVNQIVAMLLASCILFGIAWQIRGQNPLRAILAAMVVLVSVVGYIIPKFMAVWTIPQLAEVLSSGVTGAGAELADPLLRILNGGVAFSLYESLENLGFWMWAVFALLVAVPLYGDSVASKIAALTLGYIGISYHVLLAALLVGIVDLPAIDGYFEVTFNIMVIVFIAMGFHFKAAMAAARQTA</sequence>
<name>A0ABT3SSI7_9GAMM</name>
<dbReference type="Proteomes" id="UP001143307">
    <property type="component" value="Unassembled WGS sequence"/>
</dbReference>
<keyword evidence="1" id="KW-0472">Membrane</keyword>
<feature type="transmembrane region" description="Helical" evidence="1">
    <location>
        <begin position="157"/>
        <end position="175"/>
    </location>
</feature>